<dbReference type="Proteomes" id="UP000060630">
    <property type="component" value="Unassembled WGS sequence"/>
</dbReference>
<sequence length="106" mass="11657">MPRRRDHPGVRSLDEAPTSIARRVRAAWPRRFDRTGAASVATSIARGRDDLAAVAVDQLPLQRTTVLMQRKGAYQTAAARAFIEVALDVAEKLARRPKQAAPASRQ</sequence>
<protein>
    <recommendedName>
        <fullName evidence="3">LysR substrate-binding domain-containing protein</fullName>
    </recommendedName>
</protein>
<evidence type="ECO:0000313" key="1">
    <source>
        <dbReference type="EMBL" id="KWA69590.1"/>
    </source>
</evidence>
<reference evidence="1 2" key="1">
    <citation type="submission" date="2015-11" db="EMBL/GenBank/DDBJ databases">
        <title>Expanding the genomic diversity of Burkholderia species for the development of highly accurate diagnostics.</title>
        <authorList>
            <person name="Sahl J."/>
            <person name="Keim P."/>
            <person name="Wagner D."/>
        </authorList>
    </citation>
    <scope>NUCLEOTIDE SEQUENCE [LARGE SCALE GENOMIC DNA]</scope>
    <source>
        <strain evidence="1 2">MSMB2087WGS</strain>
    </source>
</reference>
<organism evidence="1 2">
    <name type="scientific">Burkholderia ubonensis</name>
    <dbReference type="NCBI Taxonomy" id="101571"/>
    <lineage>
        <taxon>Bacteria</taxon>
        <taxon>Pseudomonadati</taxon>
        <taxon>Pseudomonadota</taxon>
        <taxon>Betaproteobacteria</taxon>
        <taxon>Burkholderiales</taxon>
        <taxon>Burkholderiaceae</taxon>
        <taxon>Burkholderia</taxon>
        <taxon>Burkholderia cepacia complex</taxon>
    </lineage>
</organism>
<dbReference type="RefSeq" id="WP_232444807.1">
    <property type="nucleotide sequence ID" value="NZ_LPHD01000222.1"/>
</dbReference>
<accession>A0A106PK09</accession>
<dbReference type="AlphaFoldDB" id="A0A106PK09"/>
<evidence type="ECO:0000313" key="2">
    <source>
        <dbReference type="Proteomes" id="UP000060630"/>
    </source>
</evidence>
<dbReference type="EMBL" id="LPHD01000222">
    <property type="protein sequence ID" value="KWA69590.1"/>
    <property type="molecule type" value="Genomic_DNA"/>
</dbReference>
<name>A0A106PK09_9BURK</name>
<dbReference type="Gene3D" id="3.40.190.290">
    <property type="match status" value="1"/>
</dbReference>
<proteinExistence type="predicted"/>
<gene>
    <name evidence="1" type="ORF">WL29_09270</name>
</gene>
<comment type="caution">
    <text evidence="1">The sequence shown here is derived from an EMBL/GenBank/DDBJ whole genome shotgun (WGS) entry which is preliminary data.</text>
</comment>
<evidence type="ECO:0008006" key="3">
    <source>
        <dbReference type="Google" id="ProtNLM"/>
    </source>
</evidence>